<dbReference type="InterPro" id="IPR019734">
    <property type="entry name" value="TPR_rpt"/>
</dbReference>
<accession>B3QUD1</accession>
<reference evidence="1 2" key="1">
    <citation type="submission" date="2008-06" db="EMBL/GenBank/DDBJ databases">
        <title>Complete sequence of Chloroherpeton thalassium ATCC 35110.</title>
        <authorList>
            <consortium name="US DOE Joint Genome Institute"/>
            <person name="Lucas S."/>
            <person name="Copeland A."/>
            <person name="Lapidus A."/>
            <person name="Glavina del Rio T."/>
            <person name="Dalin E."/>
            <person name="Tice H."/>
            <person name="Bruce D."/>
            <person name="Goodwin L."/>
            <person name="Pitluck S."/>
            <person name="Schmutz J."/>
            <person name="Larimer F."/>
            <person name="Land M."/>
            <person name="Hauser L."/>
            <person name="Kyrpides N."/>
            <person name="Mikhailova N."/>
            <person name="Liu Z."/>
            <person name="Li T."/>
            <person name="Zhao F."/>
            <person name="Overmann J."/>
            <person name="Bryant D.A."/>
            <person name="Richardson P."/>
        </authorList>
    </citation>
    <scope>NUCLEOTIDE SEQUENCE [LARGE SCALE GENOMIC DNA]</scope>
    <source>
        <strain evidence="2">ATCC 35110 / GB-78</strain>
    </source>
</reference>
<dbReference type="KEGG" id="cts:Ctha_1926"/>
<dbReference type="Gene3D" id="1.25.40.10">
    <property type="entry name" value="Tetratricopeptide repeat domain"/>
    <property type="match status" value="2"/>
</dbReference>
<dbReference type="InterPro" id="IPR011990">
    <property type="entry name" value="TPR-like_helical_dom_sf"/>
</dbReference>
<dbReference type="SUPFAM" id="SSF48452">
    <property type="entry name" value="TPR-like"/>
    <property type="match status" value="1"/>
</dbReference>
<dbReference type="HOGENOM" id="CLU_049860_0_0_10"/>
<protein>
    <submittedName>
        <fullName evidence="1">Tetratricopeptide domain protein</fullName>
    </submittedName>
</protein>
<evidence type="ECO:0000313" key="1">
    <source>
        <dbReference type="EMBL" id="ACF14380.1"/>
    </source>
</evidence>
<gene>
    <name evidence="1" type="ordered locus">Ctha_1926</name>
</gene>
<dbReference type="SMART" id="SM00028">
    <property type="entry name" value="TPR"/>
    <property type="match status" value="3"/>
</dbReference>
<proteinExistence type="predicted"/>
<keyword evidence="2" id="KW-1185">Reference proteome</keyword>
<evidence type="ECO:0000313" key="2">
    <source>
        <dbReference type="Proteomes" id="UP000001208"/>
    </source>
</evidence>
<dbReference type="RefSeq" id="WP_012500464.1">
    <property type="nucleotide sequence ID" value="NC_011026.1"/>
</dbReference>
<dbReference type="EMBL" id="CP001100">
    <property type="protein sequence ID" value="ACF14380.1"/>
    <property type="molecule type" value="Genomic_DNA"/>
</dbReference>
<dbReference type="eggNOG" id="COG0457">
    <property type="taxonomic scope" value="Bacteria"/>
</dbReference>
<name>B3QUD1_CHLT3</name>
<dbReference type="STRING" id="517418.Ctha_1926"/>
<sequence>MYKLNFLIFLFLFGLNENALSQIIIEKWSSKQEDKDQEYKKIREGINYIYNLEYDKAEKIFDTVKKSNHENPIGFFFDGMVLWWKIMINIEDVQYDELFKEKMSNVIDICDRLIEKESENSTAIFYKAAALGFRGRLLANRGEWLNAAIDGKNALPLVGQLSKIEEENNDVEFGLGLYNYYAEAIPEKYPILKPITIFFPKGNKQKAIKQLNNAVKNAKYADIEALYFLMQIYYMYEYDYKKALEYATILYNKFPKNILFKAYIGRINSKLGNTLKTSLIYNELIELVENSDISLYKRYLDEANYYIGYSFMKNGESNKALAYYGKVCQNKNDSDFSNKYFYMSLYNMGNIYILKNDFEKARNCFIELINMNDCCDLHKKAQKKLKQIENRF</sequence>
<dbReference type="Proteomes" id="UP000001208">
    <property type="component" value="Chromosome"/>
</dbReference>
<dbReference type="AlphaFoldDB" id="B3QUD1"/>
<dbReference type="Pfam" id="PF13174">
    <property type="entry name" value="TPR_6"/>
    <property type="match status" value="1"/>
</dbReference>
<organism evidence="1 2">
    <name type="scientific">Chloroherpeton thalassium (strain ATCC 35110 / GB-78)</name>
    <dbReference type="NCBI Taxonomy" id="517418"/>
    <lineage>
        <taxon>Bacteria</taxon>
        <taxon>Pseudomonadati</taxon>
        <taxon>Chlorobiota</taxon>
        <taxon>Chlorobiia</taxon>
        <taxon>Chlorobiales</taxon>
        <taxon>Chloroherpetonaceae</taxon>
        <taxon>Chloroherpeton</taxon>
    </lineage>
</organism>
<dbReference type="OrthoDB" id="9813254at2"/>